<name>A0A1V8S8M7_9PEZI</name>
<evidence type="ECO:0000259" key="2">
    <source>
        <dbReference type="Pfam" id="PF05048"/>
    </source>
</evidence>
<gene>
    <name evidence="3" type="ORF">B0A48_18589</name>
</gene>
<organism evidence="3 4">
    <name type="scientific">Cryoendolithus antarcticus</name>
    <dbReference type="NCBI Taxonomy" id="1507870"/>
    <lineage>
        <taxon>Eukaryota</taxon>
        <taxon>Fungi</taxon>
        <taxon>Dikarya</taxon>
        <taxon>Ascomycota</taxon>
        <taxon>Pezizomycotina</taxon>
        <taxon>Dothideomycetes</taxon>
        <taxon>Dothideomycetidae</taxon>
        <taxon>Cladosporiales</taxon>
        <taxon>Cladosporiaceae</taxon>
        <taxon>Cryoendolithus</taxon>
    </lineage>
</organism>
<feature type="signal peptide" evidence="1">
    <location>
        <begin position="1"/>
        <end position="19"/>
    </location>
</feature>
<keyword evidence="1" id="KW-0732">Signal</keyword>
<evidence type="ECO:0000313" key="3">
    <source>
        <dbReference type="EMBL" id="OQN95403.1"/>
    </source>
</evidence>
<comment type="caution">
    <text evidence="3">The sequence shown here is derived from an EMBL/GenBank/DDBJ whole genome shotgun (WGS) entry which is preliminary data.</text>
</comment>
<dbReference type="InterPro" id="IPR007742">
    <property type="entry name" value="NosD_dom"/>
</dbReference>
<dbReference type="OrthoDB" id="3488255at2759"/>
<feature type="domain" description="Periplasmic copper-binding protein NosD beta helix" evidence="2">
    <location>
        <begin position="130"/>
        <end position="288"/>
    </location>
</feature>
<dbReference type="Gene3D" id="2.160.20.10">
    <property type="entry name" value="Single-stranded right-handed beta-helix, Pectin lyase-like"/>
    <property type="match status" value="1"/>
</dbReference>
<dbReference type="InterPro" id="IPR011050">
    <property type="entry name" value="Pectin_lyase_fold/virulence"/>
</dbReference>
<keyword evidence="4" id="KW-1185">Reference proteome</keyword>
<sequence>MRATFVTLVAAALSTLVSASPLEPGIIARDDGKTIHVTPGLNAISNAIKDAKKGTKIVIEKGEYHEQLTIKKDGISLVGKQGATLYPPNKYYSNACTGVAATVDPSDTTLPETQAGICIKEHIRVASVENYVNNVSVKGLAVKNFDVNILVIGARNTDIAENSIVDGIRYGLLSDGSHDTTVKNNLVTTSNDTYFIAVCMDNFSGARAIQNKVTGYGIAFCTQTSREVIKRNTVKKHCLGVVVDPHIDGVKIIDNSITEPKNPNKCKDTLIGILLDGASNAEIHGNTVKGHEVPDPGSGWGILGFDDPCVDAQGNPSQSLACLYNPSPSPFTGNVITNNIVRKNTKDIEIFAAAPNVVKNNDCLASTTPGALAGTCK</sequence>
<dbReference type="InParanoid" id="A0A1V8S8M7"/>
<proteinExistence type="predicted"/>
<reference evidence="4" key="1">
    <citation type="submission" date="2017-03" db="EMBL/GenBank/DDBJ databases">
        <title>Genomes of endolithic fungi from Antarctica.</title>
        <authorList>
            <person name="Coleine C."/>
            <person name="Masonjones S."/>
            <person name="Stajich J.E."/>
        </authorList>
    </citation>
    <scope>NUCLEOTIDE SEQUENCE [LARGE SCALE GENOMIC DNA]</scope>
    <source>
        <strain evidence="4">CCFEE 5527</strain>
    </source>
</reference>
<evidence type="ECO:0000256" key="1">
    <source>
        <dbReference type="SAM" id="SignalP"/>
    </source>
</evidence>
<accession>A0A1V8S8M7</accession>
<dbReference type="EMBL" id="NAJO01000098">
    <property type="protein sequence ID" value="OQN95403.1"/>
    <property type="molecule type" value="Genomic_DNA"/>
</dbReference>
<feature type="chain" id="PRO_5012935364" description="Periplasmic copper-binding protein NosD beta helix domain-containing protein" evidence="1">
    <location>
        <begin position="20"/>
        <end position="377"/>
    </location>
</feature>
<protein>
    <recommendedName>
        <fullName evidence="2">Periplasmic copper-binding protein NosD beta helix domain-containing protein</fullName>
    </recommendedName>
</protein>
<dbReference type="SUPFAM" id="SSF51126">
    <property type="entry name" value="Pectin lyase-like"/>
    <property type="match status" value="1"/>
</dbReference>
<dbReference type="Proteomes" id="UP000192596">
    <property type="component" value="Unassembled WGS sequence"/>
</dbReference>
<evidence type="ECO:0000313" key="4">
    <source>
        <dbReference type="Proteomes" id="UP000192596"/>
    </source>
</evidence>
<dbReference type="AlphaFoldDB" id="A0A1V8S8M7"/>
<dbReference type="Pfam" id="PF05048">
    <property type="entry name" value="NosD"/>
    <property type="match status" value="1"/>
</dbReference>
<dbReference type="InterPro" id="IPR012334">
    <property type="entry name" value="Pectin_lyas_fold"/>
</dbReference>